<name>A0A8K0K080_LADFU</name>
<feature type="compositionally biased region" description="Acidic residues" evidence="1">
    <location>
        <begin position="360"/>
        <end position="370"/>
    </location>
</feature>
<accession>A0A8K0K080</accession>
<feature type="region of interest" description="Disordered" evidence="1">
    <location>
        <begin position="223"/>
        <end position="272"/>
    </location>
</feature>
<reference evidence="2" key="1">
    <citation type="submission" date="2013-04" db="EMBL/GenBank/DDBJ databases">
        <authorList>
            <person name="Qu J."/>
            <person name="Murali S.C."/>
            <person name="Bandaranaike D."/>
            <person name="Bellair M."/>
            <person name="Blankenburg K."/>
            <person name="Chao H."/>
            <person name="Dinh H."/>
            <person name="Doddapaneni H."/>
            <person name="Downs B."/>
            <person name="Dugan-Rocha S."/>
            <person name="Elkadiri S."/>
            <person name="Gnanaolivu R.D."/>
            <person name="Hernandez B."/>
            <person name="Javaid M."/>
            <person name="Jayaseelan J.C."/>
            <person name="Lee S."/>
            <person name="Li M."/>
            <person name="Ming W."/>
            <person name="Munidasa M."/>
            <person name="Muniz J."/>
            <person name="Nguyen L."/>
            <person name="Ongeri F."/>
            <person name="Osuji N."/>
            <person name="Pu L.-L."/>
            <person name="Puazo M."/>
            <person name="Qu C."/>
            <person name="Quiroz J."/>
            <person name="Raj R."/>
            <person name="Weissenberger G."/>
            <person name="Xin Y."/>
            <person name="Zou X."/>
            <person name="Han Y."/>
            <person name="Richards S."/>
            <person name="Worley K."/>
            <person name="Muzny D."/>
            <person name="Gibbs R."/>
        </authorList>
    </citation>
    <scope>NUCLEOTIDE SEQUENCE</scope>
    <source>
        <strain evidence="2">Sampled in the wild</strain>
    </source>
</reference>
<feature type="region of interest" description="Disordered" evidence="1">
    <location>
        <begin position="162"/>
        <end position="190"/>
    </location>
</feature>
<evidence type="ECO:0000256" key="1">
    <source>
        <dbReference type="SAM" id="MobiDB-lite"/>
    </source>
</evidence>
<sequence>MTVRQTNVLTWQLPLPSIHCFPLNIPARVPTIPEGPSYKDSLLSGKDFLSVFVRSSHRVASSSSADSNSSEAGRQVPPTPVTRVPSSTTENVSSESVTAPLDEKDCTEGDLCKPRVISVRVSSSVSGTTPRAELEISESSSTLPTTSPIRSIFTSFLDAFAESSRRSRPTTPSPSTVQRQNEEDAVTYEVSVSRGFSASEVEEEGSAAEEGRRVEDIFVPLTPNSRYEFSPPDRLQFTSLTPSASSSEAIQEKDQPYQPNNSESYDLNKSYNEEGLEIKSPIAEKVDSALESTSISLLEEKKEGPLAQEEKESLEPINSSTRDRLQYSTDHQPLSAKIDSGSNFKNRYQSLRQSVLAQGSDEEDSGEIPEEVSSQEVSFSPSLQQQQRRRQKSLFHHYLRHQFPRDSGFVSGSRQRDSAPFEQHFADNEAKYLAPEGPHSHQEPQEMNYEVAEEVSVMSRGRVHGLQPTSSSPVTGGPESLRGFDRDLDARKAAAANQKFGYVVEGRNYRKYRVEERTSDGFIVGEYGVVNHDDGVLRGVRYTADGTINPRLIYEALMKFLSL</sequence>
<feature type="region of interest" description="Disordered" evidence="1">
    <location>
        <begin position="300"/>
        <end position="342"/>
    </location>
</feature>
<evidence type="ECO:0000313" key="2">
    <source>
        <dbReference type="EMBL" id="KAG8225887.1"/>
    </source>
</evidence>
<comment type="caution">
    <text evidence="2">The sequence shown here is derived from an EMBL/GenBank/DDBJ whole genome shotgun (WGS) entry which is preliminary data.</text>
</comment>
<feature type="region of interest" description="Disordered" evidence="1">
    <location>
        <begin position="122"/>
        <end position="147"/>
    </location>
</feature>
<dbReference type="AlphaFoldDB" id="A0A8K0K080"/>
<feature type="compositionally biased region" description="Low complexity" evidence="1">
    <location>
        <begin position="137"/>
        <end position="147"/>
    </location>
</feature>
<reference evidence="2" key="2">
    <citation type="submission" date="2017-10" db="EMBL/GenBank/DDBJ databases">
        <title>Ladona fulva Genome sequencing and assembly.</title>
        <authorList>
            <person name="Murali S."/>
            <person name="Richards S."/>
            <person name="Bandaranaike D."/>
            <person name="Bellair M."/>
            <person name="Blankenburg K."/>
            <person name="Chao H."/>
            <person name="Dinh H."/>
            <person name="Doddapaneni H."/>
            <person name="Dugan-Rocha S."/>
            <person name="Elkadiri S."/>
            <person name="Gnanaolivu R."/>
            <person name="Hernandez B."/>
            <person name="Skinner E."/>
            <person name="Javaid M."/>
            <person name="Lee S."/>
            <person name="Li M."/>
            <person name="Ming W."/>
            <person name="Munidasa M."/>
            <person name="Muniz J."/>
            <person name="Nguyen L."/>
            <person name="Hughes D."/>
            <person name="Osuji N."/>
            <person name="Pu L.-L."/>
            <person name="Puazo M."/>
            <person name="Qu C."/>
            <person name="Quiroz J."/>
            <person name="Raj R."/>
            <person name="Weissenberger G."/>
            <person name="Xin Y."/>
            <person name="Zou X."/>
            <person name="Han Y."/>
            <person name="Worley K."/>
            <person name="Muzny D."/>
            <person name="Gibbs R."/>
        </authorList>
    </citation>
    <scope>NUCLEOTIDE SEQUENCE</scope>
    <source>
        <strain evidence="2">Sampled in the wild</strain>
    </source>
</reference>
<dbReference type="Proteomes" id="UP000792457">
    <property type="component" value="Unassembled WGS sequence"/>
</dbReference>
<proteinExistence type="predicted"/>
<feature type="compositionally biased region" description="Polar residues" evidence="1">
    <location>
        <begin position="316"/>
        <end position="332"/>
    </location>
</feature>
<feature type="compositionally biased region" description="Polar residues" evidence="1">
    <location>
        <begin position="257"/>
        <end position="270"/>
    </location>
</feature>
<keyword evidence="3" id="KW-1185">Reference proteome</keyword>
<feature type="compositionally biased region" description="Basic and acidic residues" evidence="1">
    <location>
        <begin position="300"/>
        <end position="314"/>
    </location>
</feature>
<feature type="region of interest" description="Disordered" evidence="1">
    <location>
        <begin position="355"/>
        <end position="392"/>
    </location>
</feature>
<organism evidence="2 3">
    <name type="scientific">Ladona fulva</name>
    <name type="common">Scarce chaser dragonfly</name>
    <name type="synonym">Libellula fulva</name>
    <dbReference type="NCBI Taxonomy" id="123851"/>
    <lineage>
        <taxon>Eukaryota</taxon>
        <taxon>Metazoa</taxon>
        <taxon>Ecdysozoa</taxon>
        <taxon>Arthropoda</taxon>
        <taxon>Hexapoda</taxon>
        <taxon>Insecta</taxon>
        <taxon>Pterygota</taxon>
        <taxon>Palaeoptera</taxon>
        <taxon>Odonata</taxon>
        <taxon>Epiprocta</taxon>
        <taxon>Anisoptera</taxon>
        <taxon>Libelluloidea</taxon>
        <taxon>Libellulidae</taxon>
        <taxon>Ladona</taxon>
    </lineage>
</organism>
<feature type="region of interest" description="Disordered" evidence="1">
    <location>
        <begin position="60"/>
        <end position="105"/>
    </location>
</feature>
<feature type="compositionally biased region" description="Polar residues" evidence="1">
    <location>
        <begin position="372"/>
        <end position="383"/>
    </location>
</feature>
<feature type="compositionally biased region" description="Polar residues" evidence="1">
    <location>
        <begin position="236"/>
        <end position="249"/>
    </location>
</feature>
<evidence type="ECO:0000313" key="3">
    <source>
        <dbReference type="Proteomes" id="UP000792457"/>
    </source>
</evidence>
<gene>
    <name evidence="2" type="ORF">J437_LFUL006049</name>
</gene>
<dbReference type="OrthoDB" id="6507260at2759"/>
<protein>
    <submittedName>
        <fullName evidence="2">Uncharacterized protein</fullName>
    </submittedName>
</protein>
<feature type="compositionally biased region" description="Low complexity" evidence="1">
    <location>
        <begin position="60"/>
        <end position="98"/>
    </location>
</feature>
<dbReference type="EMBL" id="KZ308256">
    <property type="protein sequence ID" value="KAG8225887.1"/>
    <property type="molecule type" value="Genomic_DNA"/>
</dbReference>